<sequence>MLGFGSMHFYKKDSGFFGGHGIVGAQVLIHQEKTSLLFSLLFFFFGIYSGFDSRT</sequence>
<accession>A0AAW1LFP5</accession>
<reference evidence="2" key="1">
    <citation type="submission" date="2024-03" db="EMBL/GenBank/DDBJ databases">
        <title>WGS assembly of Saponaria officinalis var. Norfolk2.</title>
        <authorList>
            <person name="Jenkins J."/>
            <person name="Shu S."/>
            <person name="Grimwood J."/>
            <person name="Barry K."/>
            <person name="Goodstein D."/>
            <person name="Schmutz J."/>
            <person name="Leebens-Mack J."/>
            <person name="Osbourn A."/>
        </authorList>
    </citation>
    <scope>NUCLEOTIDE SEQUENCE [LARGE SCALE GENOMIC DNA]</scope>
    <source>
        <strain evidence="2">JIC</strain>
    </source>
</reference>
<comment type="caution">
    <text evidence="2">The sequence shown here is derived from an EMBL/GenBank/DDBJ whole genome shotgun (WGS) entry which is preliminary data.</text>
</comment>
<keyword evidence="3" id="KW-1185">Reference proteome</keyword>
<dbReference type="AlphaFoldDB" id="A0AAW1LFP5"/>
<name>A0AAW1LFP5_SAPOF</name>
<keyword evidence="1" id="KW-0472">Membrane</keyword>
<proteinExistence type="predicted"/>
<evidence type="ECO:0000313" key="3">
    <source>
        <dbReference type="Proteomes" id="UP001443914"/>
    </source>
</evidence>
<keyword evidence="1" id="KW-1133">Transmembrane helix</keyword>
<feature type="transmembrane region" description="Helical" evidence="1">
    <location>
        <begin position="34"/>
        <end position="51"/>
    </location>
</feature>
<organism evidence="2 3">
    <name type="scientific">Saponaria officinalis</name>
    <name type="common">Common soapwort</name>
    <name type="synonym">Lychnis saponaria</name>
    <dbReference type="NCBI Taxonomy" id="3572"/>
    <lineage>
        <taxon>Eukaryota</taxon>
        <taxon>Viridiplantae</taxon>
        <taxon>Streptophyta</taxon>
        <taxon>Embryophyta</taxon>
        <taxon>Tracheophyta</taxon>
        <taxon>Spermatophyta</taxon>
        <taxon>Magnoliopsida</taxon>
        <taxon>eudicotyledons</taxon>
        <taxon>Gunneridae</taxon>
        <taxon>Pentapetalae</taxon>
        <taxon>Caryophyllales</taxon>
        <taxon>Caryophyllaceae</taxon>
        <taxon>Caryophylleae</taxon>
        <taxon>Saponaria</taxon>
    </lineage>
</organism>
<protein>
    <submittedName>
        <fullName evidence="2">Uncharacterized protein</fullName>
    </submittedName>
</protein>
<keyword evidence="1" id="KW-0812">Transmembrane</keyword>
<evidence type="ECO:0000256" key="1">
    <source>
        <dbReference type="SAM" id="Phobius"/>
    </source>
</evidence>
<evidence type="ECO:0000313" key="2">
    <source>
        <dbReference type="EMBL" id="KAK9732780.1"/>
    </source>
</evidence>
<gene>
    <name evidence="2" type="ORF">RND81_04G021500</name>
</gene>
<dbReference type="EMBL" id="JBDFQZ010000004">
    <property type="protein sequence ID" value="KAK9732780.1"/>
    <property type="molecule type" value="Genomic_DNA"/>
</dbReference>
<dbReference type="Proteomes" id="UP001443914">
    <property type="component" value="Unassembled WGS sequence"/>
</dbReference>